<dbReference type="EMBL" id="OZ037950">
    <property type="protein sequence ID" value="CAL1712206.1"/>
    <property type="molecule type" value="Genomic_DNA"/>
</dbReference>
<reference evidence="2" key="1">
    <citation type="submission" date="2024-04" db="EMBL/GenBank/DDBJ databases">
        <authorList>
            <person name="Shaw F."/>
            <person name="Minotto A."/>
        </authorList>
    </citation>
    <scope>NUCLEOTIDE SEQUENCE [LARGE SCALE GENOMIC DNA]</scope>
</reference>
<keyword evidence="2" id="KW-1185">Reference proteome</keyword>
<dbReference type="Pfam" id="PF05742">
    <property type="entry name" value="TANGO2"/>
    <property type="match status" value="1"/>
</dbReference>
<evidence type="ECO:0000313" key="1">
    <source>
        <dbReference type="EMBL" id="CAL1712206.1"/>
    </source>
</evidence>
<organism evidence="1 2">
    <name type="scientific">Somion occarium</name>
    <dbReference type="NCBI Taxonomy" id="3059160"/>
    <lineage>
        <taxon>Eukaryota</taxon>
        <taxon>Fungi</taxon>
        <taxon>Dikarya</taxon>
        <taxon>Basidiomycota</taxon>
        <taxon>Agaricomycotina</taxon>
        <taxon>Agaricomycetes</taxon>
        <taxon>Polyporales</taxon>
        <taxon>Cerrenaceae</taxon>
        <taxon>Somion</taxon>
    </lineage>
</organism>
<dbReference type="Proteomes" id="UP001497453">
    <property type="component" value="Chromosome 7"/>
</dbReference>
<sequence>MCVGFWSLEHPDYALILCSNRDEYLSRPTTAAHFHSFGNIESDVTSDRTVLSGRDLRAGGTWLGVSLAGRAAFLTNITEEAGQYNSSRGQLVSSFLRPNAVSPTSLEEHLEKLVAENTPYAGFNLLLLSAVWSENDAHPRLSFEGGYVTNHGGGGKIAARPLTDAERRRGGLSNGIDGKDADTWPKVKHGLNLFSEVLDSITENLDDLELSERLFQLLTWKGDSPPRERSELRNMIYIEPFSIGLQSPDTTPDYYGTRLSTVILIGRDGRALFIERDIWMLDNENNVIKADPGKQRVFRFVLRT</sequence>
<dbReference type="InterPro" id="IPR008551">
    <property type="entry name" value="TANGO2"/>
</dbReference>
<accession>A0ABP1DWN3</accession>
<dbReference type="PANTHER" id="PTHR17985:SF8">
    <property type="entry name" value="TRANSPORT AND GOLGI ORGANIZATION PROTEIN 2 HOMOLOG"/>
    <property type="match status" value="1"/>
</dbReference>
<name>A0ABP1DWN3_9APHY</name>
<protein>
    <recommendedName>
        <fullName evidence="3">DUF833-domain-containing protein</fullName>
    </recommendedName>
</protein>
<proteinExistence type="predicted"/>
<evidence type="ECO:0000313" key="2">
    <source>
        <dbReference type="Proteomes" id="UP001497453"/>
    </source>
</evidence>
<evidence type="ECO:0008006" key="3">
    <source>
        <dbReference type="Google" id="ProtNLM"/>
    </source>
</evidence>
<dbReference type="PANTHER" id="PTHR17985">
    <property type="entry name" value="SER/THR-RICH PROTEIN T10 IN DGCR REGION"/>
    <property type="match status" value="1"/>
</dbReference>
<gene>
    <name evidence="1" type="ORF">GFSPODELE1_LOCUS8720</name>
</gene>